<feature type="domain" description="EF-hand" evidence="10">
    <location>
        <begin position="438"/>
        <end position="473"/>
    </location>
</feature>
<evidence type="ECO:0000256" key="2">
    <source>
        <dbReference type="ARBA" id="ARBA00022679"/>
    </source>
</evidence>
<dbReference type="PROSITE" id="PS00107">
    <property type="entry name" value="PROTEIN_KINASE_ATP"/>
    <property type="match status" value="1"/>
</dbReference>
<feature type="domain" description="EF-hand" evidence="10">
    <location>
        <begin position="369"/>
        <end position="404"/>
    </location>
</feature>
<evidence type="ECO:0000259" key="10">
    <source>
        <dbReference type="PROSITE" id="PS50222"/>
    </source>
</evidence>
<dbReference type="SUPFAM" id="SSF56112">
    <property type="entry name" value="Protein kinase-like (PK-like)"/>
    <property type="match status" value="1"/>
</dbReference>
<dbReference type="PROSITE" id="PS00018">
    <property type="entry name" value="EF_HAND_1"/>
    <property type="match status" value="3"/>
</dbReference>
<dbReference type="PROSITE" id="PS00108">
    <property type="entry name" value="PROTEIN_KINASE_ST"/>
    <property type="match status" value="1"/>
</dbReference>
<dbReference type="GO" id="GO:0005509">
    <property type="term" value="F:calcium ion binding"/>
    <property type="evidence" value="ECO:0007669"/>
    <property type="project" value="InterPro"/>
</dbReference>
<dbReference type="EMBL" id="JBGBPQ010000032">
    <property type="protein sequence ID" value="KAL1495400.1"/>
    <property type="molecule type" value="Genomic_DNA"/>
</dbReference>
<dbReference type="InterPro" id="IPR050205">
    <property type="entry name" value="CDPK_Ser/Thr_kinases"/>
</dbReference>
<feature type="domain" description="Protein kinase" evidence="9">
    <location>
        <begin position="50"/>
        <end position="309"/>
    </location>
</feature>
<dbReference type="Gene3D" id="3.30.200.20">
    <property type="entry name" value="Phosphorylase Kinase, domain 1"/>
    <property type="match status" value="1"/>
</dbReference>
<dbReference type="Pfam" id="PF13499">
    <property type="entry name" value="EF-hand_7"/>
    <property type="match status" value="2"/>
</dbReference>
<dbReference type="InterPro" id="IPR011992">
    <property type="entry name" value="EF-hand-dom_pair"/>
</dbReference>
<sequence>MQFVRARRLLPAAAAAAYSTLSSHTQTDCFSFGVPRREKSLDDALQQARLAVGGELGAGAFATVHLVRRQPDGERFALKLVDKARTPHDVMQRELHVLRVIGQHQHVVSMVDFLETPNAWGVLLDLVTGGEVFERICADGAFSEQDAAALVRQVALALKHVHAAGVCHRDLKPENLLLCSPEHDAKVKLCDFGLAAFYGEGHPPMEGRSGTVGYMAPEQLRGLPYGPEVDLWAVGVILYILLSGFHPFDPDGSADDDALVANVLAHKVDFTDECWRHVSAGARDVICGLLHPDPSQRTTADQLLSSPWVCGHAAATPLPGSDVQLKAFNQHRATWRAAIRAAALVAQTPSAASHHMAAAALDPSQLSDEARAELRAAFETYDRDGNGSIELDELRLAMHALGGDVSAAEEVFRRADRSGNHAISFDEFCAAVGPLYSTSEQALRNVFRMFDTDGSGTIDQSELRAMLSKLRLIKPSDDAAKTVEKMFAAADTNGDGSIDFHEFVGLFAAKPDAA</sequence>
<dbReference type="InterPro" id="IPR002048">
    <property type="entry name" value="EF_hand_dom"/>
</dbReference>
<keyword evidence="6" id="KW-0106">Calcium</keyword>
<evidence type="ECO:0000313" key="12">
    <source>
        <dbReference type="Proteomes" id="UP001515480"/>
    </source>
</evidence>
<evidence type="ECO:0000256" key="7">
    <source>
        <dbReference type="ARBA" id="ARBA00022840"/>
    </source>
</evidence>
<feature type="domain" description="EF-hand" evidence="10">
    <location>
        <begin position="478"/>
        <end position="513"/>
    </location>
</feature>
<keyword evidence="4 8" id="KW-0547">Nucleotide-binding</keyword>
<dbReference type="InterPro" id="IPR011009">
    <property type="entry name" value="Kinase-like_dom_sf"/>
</dbReference>
<dbReference type="InterPro" id="IPR008271">
    <property type="entry name" value="Ser/Thr_kinase_AS"/>
</dbReference>
<keyword evidence="1" id="KW-0723">Serine/threonine-protein kinase</keyword>
<feature type="binding site" evidence="8">
    <location>
        <position position="79"/>
    </location>
    <ligand>
        <name>ATP</name>
        <dbReference type="ChEBI" id="CHEBI:30616"/>
    </ligand>
</feature>
<dbReference type="FunFam" id="1.10.238.10:FF:000003">
    <property type="entry name" value="Calmodulin A"/>
    <property type="match status" value="1"/>
</dbReference>
<dbReference type="InterPro" id="IPR018247">
    <property type="entry name" value="EF_Hand_1_Ca_BS"/>
</dbReference>
<protein>
    <recommendedName>
        <fullName evidence="13">Calmodulin</fullName>
    </recommendedName>
</protein>
<dbReference type="PROSITE" id="PS50011">
    <property type="entry name" value="PROTEIN_KINASE_DOM"/>
    <property type="match status" value="1"/>
</dbReference>
<dbReference type="GO" id="GO:0004674">
    <property type="term" value="F:protein serine/threonine kinase activity"/>
    <property type="evidence" value="ECO:0007669"/>
    <property type="project" value="UniProtKB-KW"/>
</dbReference>
<keyword evidence="7 8" id="KW-0067">ATP-binding</keyword>
<dbReference type="InterPro" id="IPR017441">
    <property type="entry name" value="Protein_kinase_ATP_BS"/>
</dbReference>
<dbReference type="InterPro" id="IPR000719">
    <property type="entry name" value="Prot_kinase_dom"/>
</dbReference>
<comment type="caution">
    <text evidence="11">The sequence shown here is derived from an EMBL/GenBank/DDBJ whole genome shotgun (WGS) entry which is preliminary data.</text>
</comment>
<dbReference type="Gene3D" id="1.10.238.10">
    <property type="entry name" value="EF-hand"/>
    <property type="match status" value="2"/>
</dbReference>
<dbReference type="GO" id="GO:0005524">
    <property type="term" value="F:ATP binding"/>
    <property type="evidence" value="ECO:0007669"/>
    <property type="project" value="UniProtKB-UniRule"/>
</dbReference>
<keyword evidence="3" id="KW-0677">Repeat</keyword>
<dbReference type="SMART" id="SM00220">
    <property type="entry name" value="S_TKc"/>
    <property type="match status" value="1"/>
</dbReference>
<dbReference type="SMART" id="SM00054">
    <property type="entry name" value="EFh"/>
    <property type="match status" value="4"/>
</dbReference>
<evidence type="ECO:0008006" key="13">
    <source>
        <dbReference type="Google" id="ProtNLM"/>
    </source>
</evidence>
<dbReference type="CDD" id="cd00051">
    <property type="entry name" value="EFh"/>
    <property type="match status" value="1"/>
</dbReference>
<keyword evidence="5" id="KW-0418">Kinase</keyword>
<gene>
    <name evidence="11" type="ORF">AB1Y20_016768</name>
</gene>
<dbReference type="Proteomes" id="UP001515480">
    <property type="component" value="Unassembled WGS sequence"/>
</dbReference>
<reference evidence="11 12" key="1">
    <citation type="journal article" date="2024" name="Science">
        <title>Giant polyketide synthase enzymes in the biosynthesis of giant marine polyether toxins.</title>
        <authorList>
            <person name="Fallon T.R."/>
            <person name="Shende V.V."/>
            <person name="Wierzbicki I.H."/>
            <person name="Pendleton A.L."/>
            <person name="Watervoot N.F."/>
            <person name="Auber R.P."/>
            <person name="Gonzalez D.J."/>
            <person name="Wisecaver J.H."/>
            <person name="Moore B.S."/>
        </authorList>
    </citation>
    <scope>NUCLEOTIDE SEQUENCE [LARGE SCALE GENOMIC DNA]</scope>
    <source>
        <strain evidence="11 12">12B1</strain>
    </source>
</reference>
<dbReference type="Gene3D" id="1.10.510.10">
    <property type="entry name" value="Transferase(Phosphotransferase) domain 1"/>
    <property type="match status" value="1"/>
</dbReference>
<evidence type="ECO:0000256" key="6">
    <source>
        <dbReference type="ARBA" id="ARBA00022837"/>
    </source>
</evidence>
<keyword evidence="12" id="KW-1185">Reference proteome</keyword>
<evidence type="ECO:0000259" key="9">
    <source>
        <dbReference type="PROSITE" id="PS50011"/>
    </source>
</evidence>
<evidence type="ECO:0000256" key="5">
    <source>
        <dbReference type="ARBA" id="ARBA00022777"/>
    </source>
</evidence>
<evidence type="ECO:0000256" key="3">
    <source>
        <dbReference type="ARBA" id="ARBA00022737"/>
    </source>
</evidence>
<organism evidence="11 12">
    <name type="scientific">Prymnesium parvum</name>
    <name type="common">Toxic golden alga</name>
    <dbReference type="NCBI Taxonomy" id="97485"/>
    <lineage>
        <taxon>Eukaryota</taxon>
        <taxon>Haptista</taxon>
        <taxon>Haptophyta</taxon>
        <taxon>Prymnesiophyceae</taxon>
        <taxon>Prymnesiales</taxon>
        <taxon>Prymnesiaceae</taxon>
        <taxon>Prymnesium</taxon>
    </lineage>
</organism>
<dbReference type="PANTHER" id="PTHR24349">
    <property type="entry name" value="SERINE/THREONINE-PROTEIN KINASE"/>
    <property type="match status" value="1"/>
</dbReference>
<evidence type="ECO:0000313" key="11">
    <source>
        <dbReference type="EMBL" id="KAL1495400.1"/>
    </source>
</evidence>
<dbReference type="AlphaFoldDB" id="A0AB34I8U6"/>
<accession>A0AB34I8U6</accession>
<dbReference type="Pfam" id="PF00069">
    <property type="entry name" value="Pkinase"/>
    <property type="match status" value="1"/>
</dbReference>
<dbReference type="FunFam" id="1.10.510.10:FF:000571">
    <property type="entry name" value="Maternal embryonic leucine zipper kinase"/>
    <property type="match status" value="1"/>
</dbReference>
<name>A0AB34I8U6_PRYPA</name>
<keyword evidence="2" id="KW-0808">Transferase</keyword>
<evidence type="ECO:0000256" key="4">
    <source>
        <dbReference type="ARBA" id="ARBA00022741"/>
    </source>
</evidence>
<dbReference type="CDD" id="cd05117">
    <property type="entry name" value="STKc_CAMK"/>
    <property type="match status" value="1"/>
</dbReference>
<evidence type="ECO:0000256" key="1">
    <source>
        <dbReference type="ARBA" id="ARBA00022527"/>
    </source>
</evidence>
<dbReference type="PROSITE" id="PS50222">
    <property type="entry name" value="EF_HAND_2"/>
    <property type="match status" value="3"/>
</dbReference>
<dbReference type="SUPFAM" id="SSF47473">
    <property type="entry name" value="EF-hand"/>
    <property type="match status" value="1"/>
</dbReference>
<evidence type="ECO:0000256" key="8">
    <source>
        <dbReference type="PROSITE-ProRule" id="PRU10141"/>
    </source>
</evidence>
<proteinExistence type="predicted"/>